<dbReference type="OrthoDB" id="9791139at2"/>
<proteinExistence type="predicted"/>
<name>A0A3Q8X2R2_9BACL</name>
<dbReference type="RefSeq" id="WP_126012188.1">
    <property type="nucleotide sequence ID" value="NZ_CP034437.1"/>
</dbReference>
<dbReference type="GO" id="GO:0006046">
    <property type="term" value="P:N-acetylglucosamine catabolic process"/>
    <property type="evidence" value="ECO:0007669"/>
    <property type="project" value="TreeGrafter"/>
</dbReference>
<dbReference type="GO" id="GO:0005737">
    <property type="term" value="C:cytoplasm"/>
    <property type="evidence" value="ECO:0007669"/>
    <property type="project" value="TreeGrafter"/>
</dbReference>
<dbReference type="GO" id="GO:0019262">
    <property type="term" value="P:N-acetylneuraminate catabolic process"/>
    <property type="evidence" value="ECO:0007669"/>
    <property type="project" value="TreeGrafter"/>
</dbReference>
<dbReference type="InterPro" id="IPR037171">
    <property type="entry name" value="NagB/RpiA_transferase-like"/>
</dbReference>
<keyword evidence="1" id="KW-0378">Hydrolase</keyword>
<sequence length="245" mass="27150">MIRIFDSEEELAHEIAREMQQRLAEDEQPVFCLASGSTPQKSYAQFAGSIDGHGGSLKNLRIVSLDEWVGIECSSEGSCYQMLNQDLFSLIPLASEQIEFFDGTADDLAQECSRIDRYIEQYPITFSLMGVGMNGHIGLNEPGCPVLDYSSVVELSATTKEVAQKYFHERTVLSEGITLGLGQVIRSRRVITVITGERKAEIVREIFRNPAALLPAQALLGYDHIDFYLDSQAAKYLDISGEQAG</sequence>
<dbReference type="PANTHER" id="PTHR11280">
    <property type="entry name" value="GLUCOSAMINE-6-PHOSPHATE ISOMERASE"/>
    <property type="match status" value="1"/>
</dbReference>
<dbReference type="Gene3D" id="3.40.50.1360">
    <property type="match status" value="1"/>
</dbReference>
<keyword evidence="2" id="KW-0119">Carbohydrate metabolism</keyword>
<evidence type="ECO:0000313" key="4">
    <source>
        <dbReference type="EMBL" id="AZN38763.1"/>
    </source>
</evidence>
<gene>
    <name evidence="4" type="ORF">EJC50_03040</name>
</gene>
<dbReference type="GO" id="GO:0005975">
    <property type="term" value="P:carbohydrate metabolic process"/>
    <property type="evidence" value="ECO:0007669"/>
    <property type="project" value="InterPro"/>
</dbReference>
<dbReference type="Proteomes" id="UP000272528">
    <property type="component" value="Chromosome"/>
</dbReference>
<protein>
    <submittedName>
        <fullName evidence="4">Glucosamine-6-phosphate deaminase</fullName>
    </submittedName>
</protein>
<evidence type="ECO:0000313" key="5">
    <source>
        <dbReference type="Proteomes" id="UP000272528"/>
    </source>
</evidence>
<organism evidence="4 5">
    <name type="scientific">Paenibacillus albus</name>
    <dbReference type="NCBI Taxonomy" id="2495582"/>
    <lineage>
        <taxon>Bacteria</taxon>
        <taxon>Bacillati</taxon>
        <taxon>Bacillota</taxon>
        <taxon>Bacilli</taxon>
        <taxon>Bacillales</taxon>
        <taxon>Paenibacillaceae</taxon>
        <taxon>Paenibacillus</taxon>
    </lineage>
</organism>
<dbReference type="InterPro" id="IPR006148">
    <property type="entry name" value="Glc/Gal-6P_isomerase"/>
</dbReference>
<dbReference type="SUPFAM" id="SSF100950">
    <property type="entry name" value="NagB/RpiA/CoA transferase-like"/>
    <property type="match status" value="1"/>
</dbReference>
<dbReference type="GO" id="GO:0042802">
    <property type="term" value="F:identical protein binding"/>
    <property type="evidence" value="ECO:0007669"/>
    <property type="project" value="TreeGrafter"/>
</dbReference>
<dbReference type="AlphaFoldDB" id="A0A3Q8X2R2"/>
<evidence type="ECO:0000259" key="3">
    <source>
        <dbReference type="Pfam" id="PF01182"/>
    </source>
</evidence>
<feature type="domain" description="Glucosamine/galactosamine-6-phosphate isomerase" evidence="3">
    <location>
        <begin position="9"/>
        <end position="219"/>
    </location>
</feature>
<dbReference type="Pfam" id="PF01182">
    <property type="entry name" value="Glucosamine_iso"/>
    <property type="match status" value="1"/>
</dbReference>
<dbReference type="EMBL" id="CP034437">
    <property type="protein sequence ID" value="AZN38763.1"/>
    <property type="molecule type" value="Genomic_DNA"/>
</dbReference>
<dbReference type="GO" id="GO:0006043">
    <property type="term" value="P:glucosamine catabolic process"/>
    <property type="evidence" value="ECO:0007669"/>
    <property type="project" value="TreeGrafter"/>
</dbReference>
<dbReference type="KEGG" id="palb:EJC50_03040"/>
<accession>A0A3Q8X2R2</accession>
<dbReference type="PANTHER" id="PTHR11280:SF5">
    <property type="entry name" value="GLUCOSAMINE-6-PHOSPHATE ISOMERASE"/>
    <property type="match status" value="1"/>
</dbReference>
<dbReference type="InterPro" id="IPR004547">
    <property type="entry name" value="Glucosamine6P_isomerase"/>
</dbReference>
<keyword evidence="5" id="KW-1185">Reference proteome</keyword>
<evidence type="ECO:0000256" key="1">
    <source>
        <dbReference type="ARBA" id="ARBA00022801"/>
    </source>
</evidence>
<dbReference type="GO" id="GO:0004342">
    <property type="term" value="F:glucosamine-6-phosphate deaminase activity"/>
    <property type="evidence" value="ECO:0007669"/>
    <property type="project" value="InterPro"/>
</dbReference>
<reference evidence="5" key="1">
    <citation type="submission" date="2018-12" db="EMBL/GenBank/DDBJ databases">
        <title>Genome sequence of Peanibacillus sp.</title>
        <authorList>
            <person name="Subramani G."/>
            <person name="Srinivasan S."/>
            <person name="Kim M.K."/>
        </authorList>
    </citation>
    <scope>NUCLEOTIDE SEQUENCE [LARGE SCALE GENOMIC DNA]</scope>
    <source>
        <strain evidence="5">18JY67-1</strain>
    </source>
</reference>
<evidence type="ECO:0000256" key="2">
    <source>
        <dbReference type="ARBA" id="ARBA00023277"/>
    </source>
</evidence>